<dbReference type="InterPro" id="IPR003797">
    <property type="entry name" value="DegV"/>
</dbReference>
<dbReference type="GO" id="GO:0008289">
    <property type="term" value="F:lipid binding"/>
    <property type="evidence" value="ECO:0007669"/>
    <property type="project" value="UniProtKB-KW"/>
</dbReference>
<dbReference type="NCBIfam" id="TIGR00762">
    <property type="entry name" value="DegV"/>
    <property type="match status" value="1"/>
</dbReference>
<dbReference type="EMBL" id="LS992241">
    <property type="protein sequence ID" value="SYX82702.1"/>
    <property type="molecule type" value="Genomic_DNA"/>
</dbReference>
<dbReference type="Pfam" id="PF02645">
    <property type="entry name" value="DegV"/>
    <property type="match status" value="1"/>
</dbReference>
<organism evidence="2 3">
    <name type="scientific">Paenibacillus alvei</name>
    <name type="common">Bacillus alvei</name>
    <dbReference type="NCBI Taxonomy" id="44250"/>
    <lineage>
        <taxon>Bacteria</taxon>
        <taxon>Bacillati</taxon>
        <taxon>Bacillota</taxon>
        <taxon>Bacilli</taxon>
        <taxon>Bacillales</taxon>
        <taxon>Paenibacillaceae</taxon>
        <taxon>Paenibacillus</taxon>
    </lineage>
</organism>
<dbReference type="RefSeq" id="WP_138184970.1">
    <property type="nucleotide sequence ID" value="NZ_LS992241.1"/>
</dbReference>
<sequence>MSHIRIVTDSTADIPQDVRERYGIEMVPLKVHFGQDMFRDAVTITAEQFYEKLVQADKLPTTSQPSPVEFLDVYKRLTTESDTQVISIHLSAALSGTYQSAVLAKSMIEDEADITIIDSMSASYGFGLIVVEAARMAEAGQSKDEILAMIERYQAERSLYFLVDSLEFLHKGGRIGKAAAMFGALLNIKPILSVDRAGEVCAVDKVRGHKRAVARIVELLERDHGGHPVHVVMGYTSDQSATDELMEAIKERFDIRSLSYTAIGAVIGTHVGTGVGAVFMWRADTDTAESMQ</sequence>
<dbReference type="PANTHER" id="PTHR33434:SF2">
    <property type="entry name" value="FATTY ACID-BINDING PROTEIN TM_1468"/>
    <property type="match status" value="1"/>
</dbReference>
<dbReference type="Proteomes" id="UP000304148">
    <property type="component" value="Chromosome"/>
</dbReference>
<accession>A0A383R7Y7</accession>
<dbReference type="AlphaFoldDB" id="A0A383R7Y7"/>
<dbReference type="PROSITE" id="PS51482">
    <property type="entry name" value="DEGV"/>
    <property type="match status" value="1"/>
</dbReference>
<dbReference type="SUPFAM" id="SSF82549">
    <property type="entry name" value="DAK1/DegV-like"/>
    <property type="match status" value="1"/>
</dbReference>
<evidence type="ECO:0000256" key="1">
    <source>
        <dbReference type="ARBA" id="ARBA00023121"/>
    </source>
</evidence>
<evidence type="ECO:0000313" key="2">
    <source>
        <dbReference type="EMBL" id="SYX82702.1"/>
    </source>
</evidence>
<reference evidence="3" key="1">
    <citation type="submission" date="2018-08" db="EMBL/GenBank/DDBJ databases">
        <authorList>
            <person name="Chevrot R."/>
        </authorList>
    </citation>
    <scope>NUCLEOTIDE SEQUENCE [LARGE SCALE GENOMIC DNA]</scope>
</reference>
<dbReference type="InterPro" id="IPR050270">
    <property type="entry name" value="DegV_domain_contain"/>
</dbReference>
<dbReference type="Gene3D" id="3.40.50.10170">
    <property type="match status" value="1"/>
</dbReference>
<keyword evidence="1" id="KW-0446">Lipid-binding</keyword>
<dbReference type="PANTHER" id="PTHR33434">
    <property type="entry name" value="DEGV DOMAIN-CONTAINING PROTEIN DR_1986-RELATED"/>
    <property type="match status" value="1"/>
</dbReference>
<evidence type="ECO:0008006" key="4">
    <source>
        <dbReference type="Google" id="ProtNLM"/>
    </source>
</evidence>
<dbReference type="Gene3D" id="3.30.1180.10">
    <property type="match status" value="1"/>
</dbReference>
<evidence type="ECO:0000313" key="3">
    <source>
        <dbReference type="Proteomes" id="UP000304148"/>
    </source>
</evidence>
<gene>
    <name evidence="2" type="ORF">PBLR_11124</name>
</gene>
<protein>
    <recommendedName>
        <fullName evidence="4">DegV family protein</fullName>
    </recommendedName>
</protein>
<name>A0A383R7Y7_PAEAL</name>
<dbReference type="InterPro" id="IPR043168">
    <property type="entry name" value="DegV_C"/>
</dbReference>
<proteinExistence type="predicted"/>